<comment type="caution">
    <text evidence="1">The sequence shown here is derived from an EMBL/GenBank/DDBJ whole genome shotgun (WGS) entry which is preliminary data.</text>
</comment>
<gene>
    <name evidence="1" type="ORF">CNEO_44337</name>
</gene>
<dbReference type="Proteomes" id="UP000789738">
    <property type="component" value="Unassembled WGS sequence"/>
</dbReference>
<protein>
    <submittedName>
        <fullName evidence="1">Uncharacterized protein</fullName>
    </submittedName>
</protein>
<proteinExistence type="predicted"/>
<accession>A0AA86K2A8</accession>
<organism evidence="1 2">
    <name type="scientific">Clostridium neonatale</name>
    <dbReference type="NCBI Taxonomy" id="137838"/>
    <lineage>
        <taxon>Bacteria</taxon>
        <taxon>Bacillati</taxon>
        <taxon>Bacillota</taxon>
        <taxon>Clostridia</taxon>
        <taxon>Eubacteriales</taxon>
        <taxon>Clostridiaceae</taxon>
        <taxon>Clostridium</taxon>
    </lineage>
</organism>
<name>A0AA86K2A8_9CLOT</name>
<sequence length="56" mass="6908">MVCDIFNKEKDRFLGNKLCWEYYLNMSIMWTTFFVKPITHHNKSIYLINMRNIMSK</sequence>
<evidence type="ECO:0000313" key="2">
    <source>
        <dbReference type="Proteomes" id="UP000789738"/>
    </source>
</evidence>
<dbReference type="EMBL" id="CAKJVE010000004">
    <property type="protein sequence ID" value="CAG9709697.1"/>
    <property type="molecule type" value="Genomic_DNA"/>
</dbReference>
<evidence type="ECO:0000313" key="1">
    <source>
        <dbReference type="EMBL" id="CAG9709697.1"/>
    </source>
</evidence>
<dbReference type="AlphaFoldDB" id="A0AA86K2A8"/>
<reference evidence="1" key="1">
    <citation type="submission" date="2021-10" db="EMBL/GenBank/DDBJ databases">
        <authorList>
            <person name="Mesa V."/>
        </authorList>
    </citation>
    <scope>NUCLEOTIDE SEQUENCE</scope>
    <source>
        <strain evidence="1">CC3_PB</strain>
    </source>
</reference>